<keyword evidence="1" id="KW-0732">Signal</keyword>
<proteinExistence type="predicted"/>
<organism evidence="2 3">
    <name type="scientific">Algoriphagus ornithinivorans</name>
    <dbReference type="NCBI Taxonomy" id="226506"/>
    <lineage>
        <taxon>Bacteria</taxon>
        <taxon>Pseudomonadati</taxon>
        <taxon>Bacteroidota</taxon>
        <taxon>Cytophagia</taxon>
        <taxon>Cytophagales</taxon>
        <taxon>Cyclobacteriaceae</taxon>
        <taxon>Algoriphagus</taxon>
    </lineage>
</organism>
<protein>
    <recommendedName>
        <fullName evidence="4">Outer membrane protein beta-barrel domain-containing protein</fullName>
    </recommendedName>
</protein>
<dbReference type="EMBL" id="FOVW01000006">
    <property type="protein sequence ID" value="SFO39452.1"/>
    <property type="molecule type" value="Genomic_DNA"/>
</dbReference>
<gene>
    <name evidence="2" type="ORF">SAMN04488519_10665</name>
</gene>
<feature type="signal peptide" evidence="1">
    <location>
        <begin position="1"/>
        <end position="22"/>
    </location>
</feature>
<feature type="chain" id="PRO_5011676551" description="Outer membrane protein beta-barrel domain-containing protein" evidence="1">
    <location>
        <begin position="23"/>
        <end position="155"/>
    </location>
</feature>
<dbReference type="RefSeq" id="WP_139217480.1">
    <property type="nucleotide sequence ID" value="NZ_FOVW01000006.1"/>
</dbReference>
<keyword evidence="3" id="KW-1185">Reference proteome</keyword>
<accession>A0A1I5GTW0</accession>
<evidence type="ECO:0000313" key="3">
    <source>
        <dbReference type="Proteomes" id="UP000199564"/>
    </source>
</evidence>
<name>A0A1I5GTW0_9BACT</name>
<dbReference type="AlphaFoldDB" id="A0A1I5GTW0"/>
<evidence type="ECO:0008006" key="4">
    <source>
        <dbReference type="Google" id="ProtNLM"/>
    </source>
</evidence>
<evidence type="ECO:0000313" key="2">
    <source>
        <dbReference type="EMBL" id="SFO39452.1"/>
    </source>
</evidence>
<dbReference type="Proteomes" id="UP000199564">
    <property type="component" value="Unassembled WGS sequence"/>
</dbReference>
<evidence type="ECO:0000256" key="1">
    <source>
        <dbReference type="SAM" id="SignalP"/>
    </source>
</evidence>
<reference evidence="3" key="1">
    <citation type="submission" date="2016-10" db="EMBL/GenBank/DDBJ databases">
        <authorList>
            <person name="Varghese N."/>
            <person name="Submissions S."/>
        </authorList>
    </citation>
    <scope>NUCLEOTIDE SEQUENCE [LARGE SCALE GENOMIC DNA]</scope>
    <source>
        <strain evidence="3">DSM 15282</strain>
    </source>
</reference>
<sequence length="155" mass="16643">MKTSSKVCLLFCLALTLNTAFAQENSSPAFRKNGLSGSLGFAGIVATATSNYERILTQSLDKGITATFAKVGLGTYGGWVDSGSYLYLQYGFLTGKNANHLEVSAGPNFNLNNAEDMLPVAFNIGYRLQKPGKGFMLRTGVAFPETLYLGLGWSF</sequence>